<evidence type="ECO:0000256" key="3">
    <source>
        <dbReference type="ARBA" id="ARBA00022679"/>
    </source>
</evidence>
<evidence type="ECO:0000259" key="11">
    <source>
        <dbReference type="Pfam" id="PF00534"/>
    </source>
</evidence>
<comment type="catalytic activity">
    <reaction evidence="8 10">
        <text>a beta-D-Man-(1-&gt;4)-beta-D-GlcNAc-(1-&gt;4)-alpha-D-GlcNAc-diphospho-di-trans,poly-cis-dolichol + GDP-alpha-D-mannose = an alpha-D-Man-(1-&gt;3)-beta-D-Man-(1-&gt;4)-beta-D-GlcNAc-(1-&gt;4)-alpha-D-GlcNAc-diphospho-di-trans,poly-cis-dolichol + GDP + H(+)</text>
        <dbReference type="Rhea" id="RHEA:29515"/>
        <dbReference type="Rhea" id="RHEA-COMP:19511"/>
        <dbReference type="Rhea" id="RHEA-COMP:19513"/>
        <dbReference type="ChEBI" id="CHEBI:15378"/>
        <dbReference type="ChEBI" id="CHEBI:57527"/>
        <dbReference type="ChEBI" id="CHEBI:58189"/>
        <dbReference type="ChEBI" id="CHEBI:58472"/>
        <dbReference type="ChEBI" id="CHEBI:132510"/>
        <dbReference type="EC" id="2.4.1.132"/>
    </reaction>
    <physiologicalReaction direction="left-to-right" evidence="8 10">
        <dbReference type="Rhea" id="RHEA:29516"/>
    </physiologicalReaction>
</comment>
<evidence type="ECO:0000259" key="12">
    <source>
        <dbReference type="Pfam" id="PF13439"/>
    </source>
</evidence>
<reference evidence="13 14" key="1">
    <citation type="submission" date="2020-08" db="EMBL/GenBank/DDBJ databases">
        <authorList>
            <person name="Hejnol A."/>
        </authorList>
    </citation>
    <scope>NUCLEOTIDE SEQUENCE [LARGE SCALE GENOMIC DNA]</scope>
</reference>
<dbReference type="Pfam" id="PF00534">
    <property type="entry name" value="Glycos_transf_1"/>
    <property type="match status" value="1"/>
</dbReference>
<dbReference type="Proteomes" id="UP000549394">
    <property type="component" value="Unassembled WGS sequence"/>
</dbReference>
<dbReference type="InterPro" id="IPR027054">
    <property type="entry name" value="ALG2"/>
</dbReference>
<evidence type="ECO:0000256" key="10">
    <source>
        <dbReference type="RuleBase" id="RU367136"/>
    </source>
</evidence>
<evidence type="ECO:0000256" key="5">
    <source>
        <dbReference type="ARBA" id="ARBA00022824"/>
    </source>
</evidence>
<dbReference type="OrthoDB" id="448893at2759"/>
<name>A0A7I8W6I4_9ANNE</name>
<keyword evidence="4" id="KW-0812">Transmembrane</keyword>
<organism evidence="13 14">
    <name type="scientific">Dimorphilus gyrociliatus</name>
    <dbReference type="NCBI Taxonomy" id="2664684"/>
    <lineage>
        <taxon>Eukaryota</taxon>
        <taxon>Metazoa</taxon>
        <taxon>Spiralia</taxon>
        <taxon>Lophotrochozoa</taxon>
        <taxon>Annelida</taxon>
        <taxon>Polychaeta</taxon>
        <taxon>Polychaeta incertae sedis</taxon>
        <taxon>Dinophilidae</taxon>
        <taxon>Dimorphilus</taxon>
    </lineage>
</organism>
<comment type="catalytic activity">
    <reaction evidence="9 10">
        <text>an alpha-D-Man-(1-&gt;3)-beta-D-Man-(1-&gt;4)-beta-D-GlcNAc-(1-&gt;4)-alpha-D-GlcNAc-diphospho-di-trans,poly-cis-dolichol + GDP-alpha-D-mannose = an alpha-D-Man-(1-&gt;3)-[alpha-D-Man-(1-&gt;6)]-beta-D-Man-(1-&gt;4)-beta-D-GlcNAc-(1-&gt;4)-alpha-D-GlcNAc-diphospho-di-trans,poly-cis-dolichol + GDP + H(+)</text>
        <dbReference type="Rhea" id="RHEA:29519"/>
        <dbReference type="Rhea" id="RHEA-COMP:19513"/>
        <dbReference type="Rhea" id="RHEA-COMP:19515"/>
        <dbReference type="ChEBI" id="CHEBI:15378"/>
        <dbReference type="ChEBI" id="CHEBI:57527"/>
        <dbReference type="ChEBI" id="CHEBI:58189"/>
        <dbReference type="ChEBI" id="CHEBI:132510"/>
        <dbReference type="ChEBI" id="CHEBI:132511"/>
        <dbReference type="EC" id="2.4.1.257"/>
    </reaction>
    <physiologicalReaction direction="left-to-right" evidence="9 10">
        <dbReference type="Rhea" id="RHEA:29520"/>
    </physiologicalReaction>
</comment>
<comment type="pathway">
    <text evidence="1 10">Protein modification; protein glycosylation.</text>
</comment>
<dbReference type="GO" id="GO:0004378">
    <property type="term" value="F:GDP-Man:Man(1)GlcNAc(2)-PP-Dol alpha-1,3-mannosyltransferase activity"/>
    <property type="evidence" value="ECO:0007669"/>
    <property type="project" value="UniProtKB-UniRule"/>
</dbReference>
<feature type="domain" description="Glycosyl transferase family 1" evidence="11">
    <location>
        <begin position="211"/>
        <end position="371"/>
    </location>
</feature>
<sequence>MANVVFLHPDLGIGGAERAMIDAALALKGRGHNVQFLTSHHSTTHCFEETRDGTLKVTVSGNWLPRSICGLCYALCAYLRMMWAALYLIISGIKFDVVICDQVATCVPLLRWFTRAKIIFYCHFPDLLLTERKTTLKRIYRKPLDYLEEYGTGKAHVILVNSQFTAEVFKKTFTSLNDVSPEVVYPIPSFEAFATDVSNVQIEDIPQNIRILFLSINRYERKKNLSLALHAMSKLENLDGVHLVMAGGYDDRVRENVEYYEELWRLREKLSLKDHVTFLRSISFEQKSALLRKATCLIYTPSNEHFGITPLEAMLCQTPVIAVASGGPLETISHNETGYLSKEEPNEFAKYMKKFAENPKLEKTMGEAGERRVKRKFSFEAYSNQLEHIVHDLLR</sequence>
<keyword evidence="14" id="KW-1185">Reference proteome</keyword>
<comment type="subcellular location">
    <subcellularLocation>
        <location evidence="10">Endoplasmic reticulum membrane</location>
        <topology evidence="10">Single-pass membrane protein</topology>
    </subcellularLocation>
</comment>
<evidence type="ECO:0000256" key="1">
    <source>
        <dbReference type="ARBA" id="ARBA00004922"/>
    </source>
</evidence>
<evidence type="ECO:0000256" key="2">
    <source>
        <dbReference type="ARBA" id="ARBA00022676"/>
    </source>
</evidence>
<comment type="similarity">
    <text evidence="10">Belongs to the glycosyltransferase group 1 family.</text>
</comment>
<dbReference type="AlphaFoldDB" id="A0A7I8W6I4"/>
<evidence type="ECO:0000256" key="9">
    <source>
        <dbReference type="ARBA" id="ARBA00045104"/>
    </source>
</evidence>
<feature type="domain" description="Glycosyltransferase subfamily 4-like N-terminal" evidence="12">
    <location>
        <begin position="13"/>
        <end position="173"/>
    </location>
</feature>
<gene>
    <name evidence="13" type="ORF">DGYR_LOCUS11367</name>
</gene>
<keyword evidence="5" id="KW-0256">Endoplasmic reticulum</keyword>
<dbReference type="InterPro" id="IPR028098">
    <property type="entry name" value="Glyco_trans_4-like_N"/>
</dbReference>
<keyword evidence="2 10" id="KW-0328">Glycosyltransferase</keyword>
<dbReference type="FunFam" id="3.40.50.2000:FF:000210">
    <property type="entry name" value="Alpha-1,3/1,6-mannosyltransferase ALG2"/>
    <property type="match status" value="1"/>
</dbReference>
<comment type="caution">
    <text evidence="13">The sequence shown here is derived from an EMBL/GenBank/DDBJ whole genome shotgun (WGS) entry which is preliminary data.</text>
</comment>
<dbReference type="CDD" id="cd03805">
    <property type="entry name" value="GT4_ALG2-like"/>
    <property type="match status" value="1"/>
</dbReference>
<dbReference type="EC" id="2.4.1.257" evidence="10"/>
<protein>
    <recommendedName>
        <fullName evidence="10">Alpha-1,3/1,6-mannosyltransferase ALG2</fullName>
        <ecNumber evidence="10">2.4.1.132</ecNumber>
        <ecNumber evidence="10">2.4.1.257</ecNumber>
    </recommendedName>
    <alternativeName>
        <fullName evidence="10">GDP-Man:Man(1)GlcNAc(2)-PP-Dol alpha-1,3-mannosyltransferase</fullName>
    </alternativeName>
</protein>
<evidence type="ECO:0000256" key="8">
    <source>
        <dbReference type="ARBA" id="ARBA00045103"/>
    </source>
</evidence>
<evidence type="ECO:0000256" key="6">
    <source>
        <dbReference type="ARBA" id="ARBA00022989"/>
    </source>
</evidence>
<evidence type="ECO:0000313" key="14">
    <source>
        <dbReference type="Proteomes" id="UP000549394"/>
    </source>
</evidence>
<dbReference type="Gene3D" id="3.40.50.2000">
    <property type="entry name" value="Glycogen Phosphorylase B"/>
    <property type="match status" value="2"/>
</dbReference>
<dbReference type="PANTHER" id="PTHR45918:SF1">
    <property type="entry name" value="ALPHA-1,3_1,6-MANNOSYLTRANSFERASE ALG2"/>
    <property type="match status" value="1"/>
</dbReference>
<dbReference type="SUPFAM" id="SSF53756">
    <property type="entry name" value="UDP-Glycosyltransferase/glycogen phosphorylase"/>
    <property type="match status" value="1"/>
</dbReference>
<dbReference type="FunFam" id="3.40.50.2000:FF:000085">
    <property type="entry name" value="alpha-1,3/1,6-mannosyltransferase ALG2"/>
    <property type="match status" value="1"/>
</dbReference>
<dbReference type="GO" id="GO:0102704">
    <property type="term" value="F:GDP-Man:Man(2)GlcNAc(2)-PP-Dol alpha-1,6-mannosyltransferase activity"/>
    <property type="evidence" value="ECO:0007669"/>
    <property type="project" value="UniProtKB-UniRule"/>
</dbReference>
<dbReference type="InterPro" id="IPR001296">
    <property type="entry name" value="Glyco_trans_1"/>
</dbReference>
<keyword evidence="6" id="KW-1133">Transmembrane helix</keyword>
<comment type="function">
    <text evidence="10">Mannosylates Man(2)GlcNAc(2)-dolichol diphosphate and Man(1)GlcNAc(2)-dolichol diphosphate to form Man(3)GlcNAc(2)-dolichol diphosphate.</text>
</comment>
<dbReference type="PANTHER" id="PTHR45918">
    <property type="entry name" value="ALPHA-1,3/1,6-MANNOSYLTRANSFERASE ALG2"/>
    <property type="match status" value="1"/>
</dbReference>
<dbReference type="UniPathway" id="UPA00378"/>
<evidence type="ECO:0000256" key="7">
    <source>
        <dbReference type="ARBA" id="ARBA00023136"/>
    </source>
</evidence>
<evidence type="ECO:0000313" key="13">
    <source>
        <dbReference type="EMBL" id="CAD5123722.1"/>
    </source>
</evidence>
<dbReference type="EC" id="2.4.1.132" evidence="10"/>
<dbReference type="Pfam" id="PF13439">
    <property type="entry name" value="Glyco_transf_4"/>
    <property type="match status" value="1"/>
</dbReference>
<dbReference type="EMBL" id="CAJFCJ010000019">
    <property type="protein sequence ID" value="CAD5123722.1"/>
    <property type="molecule type" value="Genomic_DNA"/>
</dbReference>
<proteinExistence type="inferred from homology"/>
<keyword evidence="7" id="KW-0472">Membrane</keyword>
<evidence type="ECO:0000256" key="4">
    <source>
        <dbReference type="ARBA" id="ARBA00022692"/>
    </source>
</evidence>
<accession>A0A7I8W6I4</accession>
<keyword evidence="3 10" id="KW-0808">Transferase</keyword>
<dbReference type="GO" id="GO:0005789">
    <property type="term" value="C:endoplasmic reticulum membrane"/>
    <property type="evidence" value="ECO:0007669"/>
    <property type="project" value="UniProtKB-SubCell"/>
</dbReference>